<gene>
    <name evidence="2" type="ORF">TRIHO_04820</name>
</gene>
<evidence type="ECO:0000313" key="2">
    <source>
        <dbReference type="EMBL" id="KUP94556.1"/>
    </source>
</evidence>
<dbReference type="PATRIC" id="fig|1768241.3.peg.489"/>
<feature type="domain" description="Pyridoxamine 5'-phosphate oxidase N-terminal" evidence="1">
    <location>
        <begin position="30"/>
        <end position="150"/>
    </location>
</feature>
<dbReference type="NCBIfam" id="TIGR04025">
    <property type="entry name" value="PPOX_FMN_DR2398"/>
    <property type="match status" value="1"/>
</dbReference>
<dbReference type="AlphaFoldDB" id="A0A132C222"/>
<accession>A0A132C222</accession>
<dbReference type="InterPro" id="IPR011576">
    <property type="entry name" value="Pyridox_Oxase_N"/>
</dbReference>
<dbReference type="EMBL" id="LPUY01000012">
    <property type="protein sequence ID" value="KUP94556.1"/>
    <property type="molecule type" value="Genomic_DNA"/>
</dbReference>
<protein>
    <submittedName>
        <fullName evidence="2">Pyridoxamine 5'-phosphate oxidase</fullName>
    </submittedName>
</protein>
<comment type="caution">
    <text evidence="2">The sequence shown here is derived from an EMBL/GenBank/DDBJ whole genome shotgun (WGS) entry which is preliminary data.</text>
</comment>
<dbReference type="SUPFAM" id="SSF50475">
    <property type="entry name" value="FMN-binding split barrel"/>
    <property type="match status" value="1"/>
</dbReference>
<evidence type="ECO:0000259" key="1">
    <source>
        <dbReference type="Pfam" id="PF01243"/>
    </source>
</evidence>
<dbReference type="Pfam" id="PF01243">
    <property type="entry name" value="PNPOx_N"/>
    <property type="match status" value="1"/>
</dbReference>
<sequence>MQYIETKAQLREVYGQAWPDAIRKQMRQLDRHARRFLELSPMVMIGSQDAQGRADVTPRGDKPGFVLPLDDRRIALPDRPGNNRLDTFENILDDPTVGLLFLIPGVNETLRINGAGRITADADLCARFSINENPARSVLIVEIQEVFLHCAKAFLRSGFWAHEHWPHRSELPTLGEMVRDQLDIDAPAADLDAALAEAYKTTLW</sequence>
<dbReference type="Gene3D" id="2.30.110.10">
    <property type="entry name" value="Electron Transport, Fmn-binding Protein, Chain A"/>
    <property type="match status" value="1"/>
</dbReference>
<dbReference type="OrthoDB" id="9790331at2"/>
<organism evidence="2 3">
    <name type="scientific">Tritonibacter horizontis</name>
    <dbReference type="NCBI Taxonomy" id="1768241"/>
    <lineage>
        <taxon>Bacteria</taxon>
        <taxon>Pseudomonadati</taxon>
        <taxon>Pseudomonadota</taxon>
        <taxon>Alphaproteobacteria</taxon>
        <taxon>Rhodobacterales</taxon>
        <taxon>Paracoccaceae</taxon>
        <taxon>Tritonibacter</taxon>
    </lineage>
</organism>
<reference evidence="2 3" key="1">
    <citation type="submission" date="2015-12" db="EMBL/GenBank/DDBJ databases">
        <title>Genome sequence of the marine Rhodobacteraceae strain O3.65, Candidatus Tritonibacter horizontis.</title>
        <authorList>
            <person name="Poehlein A."/>
            <person name="Giebel H.A."/>
            <person name="Voget S."/>
            <person name="Brinkhoff T."/>
        </authorList>
    </citation>
    <scope>NUCLEOTIDE SEQUENCE [LARGE SCALE GENOMIC DNA]</scope>
    <source>
        <strain evidence="2 3">O3.65</strain>
    </source>
</reference>
<name>A0A132C222_9RHOB</name>
<dbReference type="RefSeq" id="WP_068240091.1">
    <property type="nucleotide sequence ID" value="NZ_LPUY01000012.1"/>
</dbReference>
<proteinExistence type="predicted"/>
<keyword evidence="3" id="KW-1185">Reference proteome</keyword>
<dbReference type="PANTHER" id="PTHR42815">
    <property type="entry name" value="FAD-BINDING, PUTATIVE (AFU_ORTHOLOGUE AFUA_6G07600)-RELATED"/>
    <property type="match status" value="1"/>
</dbReference>
<dbReference type="InterPro" id="IPR024029">
    <property type="entry name" value="Pyridox_Oxase_FMN-dep"/>
</dbReference>
<dbReference type="PANTHER" id="PTHR42815:SF2">
    <property type="entry name" value="FAD-BINDING, PUTATIVE (AFU_ORTHOLOGUE AFUA_6G07600)-RELATED"/>
    <property type="match status" value="1"/>
</dbReference>
<evidence type="ECO:0000313" key="3">
    <source>
        <dbReference type="Proteomes" id="UP000068382"/>
    </source>
</evidence>
<dbReference type="Proteomes" id="UP000068382">
    <property type="component" value="Unassembled WGS sequence"/>
</dbReference>
<dbReference type="InterPro" id="IPR012349">
    <property type="entry name" value="Split_barrel_FMN-bd"/>
</dbReference>